<evidence type="ECO:0000313" key="3">
    <source>
        <dbReference type="Proteomes" id="UP000075683"/>
    </source>
</evidence>
<dbReference type="RefSeq" id="WP_160331560.1">
    <property type="nucleotide sequence ID" value="NZ_LQYT01000073.1"/>
</dbReference>
<accession>A0A150LQ18</accession>
<evidence type="ECO:0008006" key="4">
    <source>
        <dbReference type="Google" id="ProtNLM"/>
    </source>
</evidence>
<proteinExistence type="predicted"/>
<evidence type="ECO:0000256" key="1">
    <source>
        <dbReference type="SAM" id="MobiDB-lite"/>
    </source>
</evidence>
<dbReference type="STRING" id="301148.B4135_2767"/>
<feature type="compositionally biased region" description="Basic and acidic residues" evidence="1">
    <location>
        <begin position="20"/>
        <end position="32"/>
    </location>
</feature>
<organism evidence="2 3">
    <name type="scientific">Caldibacillus debilis</name>
    <dbReference type="NCBI Taxonomy" id="301148"/>
    <lineage>
        <taxon>Bacteria</taxon>
        <taxon>Bacillati</taxon>
        <taxon>Bacillota</taxon>
        <taxon>Bacilli</taxon>
        <taxon>Bacillales</taxon>
        <taxon>Bacillaceae</taxon>
        <taxon>Caldibacillus</taxon>
    </lineage>
</organism>
<gene>
    <name evidence="2" type="ORF">B4135_2767</name>
</gene>
<dbReference type="PROSITE" id="PS51257">
    <property type="entry name" value="PROKAR_LIPOPROTEIN"/>
    <property type="match status" value="1"/>
</dbReference>
<sequence length="52" mass="5870">MKQLLLIVLLLLSACAGKSPEPESERNNRMEIDPIQMENQPAKPAHTFHEAE</sequence>
<name>A0A150LQ18_9BACI</name>
<dbReference type="Proteomes" id="UP000075683">
    <property type="component" value="Unassembled WGS sequence"/>
</dbReference>
<protein>
    <recommendedName>
        <fullName evidence="4">Lipoprotein</fullName>
    </recommendedName>
</protein>
<dbReference type="EMBL" id="LQYT01000073">
    <property type="protein sequence ID" value="KYD14340.1"/>
    <property type="molecule type" value="Genomic_DNA"/>
</dbReference>
<evidence type="ECO:0000313" key="2">
    <source>
        <dbReference type="EMBL" id="KYD14340.1"/>
    </source>
</evidence>
<feature type="region of interest" description="Disordered" evidence="1">
    <location>
        <begin position="18"/>
        <end position="52"/>
    </location>
</feature>
<dbReference type="AlphaFoldDB" id="A0A150LQ18"/>
<reference evidence="2 3" key="1">
    <citation type="submission" date="2016-01" db="EMBL/GenBank/DDBJ databases">
        <title>Draft Genome Sequences of Seven Thermophilic Sporeformers Isolated from Foods.</title>
        <authorList>
            <person name="Berendsen E.M."/>
            <person name="Wells-Bennik M.H."/>
            <person name="Krawcyk A.O."/>
            <person name="De Jong A."/>
            <person name="Holsappel S."/>
            <person name="Eijlander R.T."/>
            <person name="Kuipers O.P."/>
        </authorList>
    </citation>
    <scope>NUCLEOTIDE SEQUENCE [LARGE SCALE GENOMIC DNA]</scope>
    <source>
        <strain evidence="2 3">B4135</strain>
    </source>
</reference>
<comment type="caution">
    <text evidence="2">The sequence shown here is derived from an EMBL/GenBank/DDBJ whole genome shotgun (WGS) entry which is preliminary data.</text>
</comment>